<comment type="caution">
    <text evidence="4">The sequence shown here is derived from an EMBL/GenBank/DDBJ whole genome shotgun (WGS) entry which is preliminary data.</text>
</comment>
<dbReference type="RefSeq" id="WP_252112104.1">
    <property type="nucleotide sequence ID" value="NZ_JAMSHT010000001.1"/>
</dbReference>
<dbReference type="Gene3D" id="2.40.160.20">
    <property type="match status" value="1"/>
</dbReference>
<feature type="signal peptide" evidence="2">
    <location>
        <begin position="1"/>
        <end position="23"/>
    </location>
</feature>
<dbReference type="InterPro" id="IPR027385">
    <property type="entry name" value="Beta-barrel_OMP"/>
</dbReference>
<dbReference type="Pfam" id="PF13505">
    <property type="entry name" value="OMP_b-brl"/>
    <property type="match status" value="1"/>
</dbReference>
<gene>
    <name evidence="4" type="ORF">NDO55_02465</name>
</gene>
<keyword evidence="1 2" id="KW-0732">Signal</keyword>
<dbReference type="EMBL" id="JAMSHT010000001">
    <property type="protein sequence ID" value="MCM8556684.1"/>
    <property type="molecule type" value="Genomic_DNA"/>
</dbReference>
<name>A0A9X2EJE0_9SPHN</name>
<feature type="domain" description="Outer membrane protein beta-barrel" evidence="3">
    <location>
        <begin position="11"/>
        <end position="205"/>
    </location>
</feature>
<accession>A0A9X2EJE0</accession>
<feature type="chain" id="PRO_5040867674" evidence="2">
    <location>
        <begin position="24"/>
        <end position="205"/>
    </location>
</feature>
<organism evidence="4 5">
    <name type="scientific">Sphingomicrobium sediminis</name>
    <dbReference type="NCBI Taxonomy" id="2950949"/>
    <lineage>
        <taxon>Bacteria</taxon>
        <taxon>Pseudomonadati</taxon>
        <taxon>Pseudomonadota</taxon>
        <taxon>Alphaproteobacteria</taxon>
        <taxon>Sphingomonadales</taxon>
        <taxon>Sphingomonadaceae</taxon>
        <taxon>Sphingomicrobium</taxon>
    </lineage>
</organism>
<dbReference type="SUPFAM" id="SSF56925">
    <property type="entry name" value="OMPA-like"/>
    <property type="match status" value="1"/>
</dbReference>
<dbReference type="InterPro" id="IPR011250">
    <property type="entry name" value="OMP/PagP_B-barrel"/>
</dbReference>
<proteinExistence type="predicted"/>
<reference evidence="4" key="1">
    <citation type="submission" date="2022-06" db="EMBL/GenBank/DDBJ databases">
        <title>Sphingomicrobium sedimins sp. nov., a marine bacterium isolated from tidal flat.</title>
        <authorList>
            <person name="Kim C.-H."/>
            <person name="Yoo Y."/>
            <person name="Kim J.-J."/>
        </authorList>
    </citation>
    <scope>NUCLEOTIDE SEQUENCE</scope>
    <source>
        <strain evidence="4">GRR-S6-50</strain>
    </source>
</reference>
<protein>
    <submittedName>
        <fullName evidence="4">Porin family protein</fullName>
    </submittedName>
</protein>
<evidence type="ECO:0000256" key="1">
    <source>
        <dbReference type="ARBA" id="ARBA00022729"/>
    </source>
</evidence>
<sequence>MKKIVLGAGVALASLIAASPAAAQLAPSGPRVELQVGYDEGRGEAVDPDTLEPFSYSEENVYAGIGLGYDFSLGVVALGVDLEVGANDFEDSYSFMDNGDFVEAFAENESDVYLGARVTVPVGTKLDLYAKVGVNRITDRLELVTDDGEDLIFSSFTSETDGIRVGAGGRYRIGGGAYIGAEYRYGNYENDLEKHQVVGSVGYQF</sequence>
<evidence type="ECO:0000256" key="2">
    <source>
        <dbReference type="SAM" id="SignalP"/>
    </source>
</evidence>
<evidence type="ECO:0000313" key="5">
    <source>
        <dbReference type="Proteomes" id="UP001155128"/>
    </source>
</evidence>
<dbReference type="AlphaFoldDB" id="A0A9X2EJE0"/>
<evidence type="ECO:0000313" key="4">
    <source>
        <dbReference type="EMBL" id="MCM8556684.1"/>
    </source>
</evidence>
<keyword evidence="5" id="KW-1185">Reference proteome</keyword>
<dbReference type="Proteomes" id="UP001155128">
    <property type="component" value="Unassembled WGS sequence"/>
</dbReference>
<evidence type="ECO:0000259" key="3">
    <source>
        <dbReference type="Pfam" id="PF13505"/>
    </source>
</evidence>